<dbReference type="GO" id="GO:0005829">
    <property type="term" value="C:cytosol"/>
    <property type="evidence" value="ECO:0007669"/>
    <property type="project" value="TreeGrafter"/>
</dbReference>
<dbReference type="GO" id="GO:0006281">
    <property type="term" value="P:DNA repair"/>
    <property type="evidence" value="ECO:0007669"/>
    <property type="project" value="TreeGrafter"/>
</dbReference>
<proteinExistence type="inferred from homology"/>
<dbReference type="Gene3D" id="3.40.50.1000">
    <property type="entry name" value="HAD superfamily/HAD-like"/>
    <property type="match status" value="1"/>
</dbReference>
<protein>
    <recommendedName>
        <fullName evidence="4">phosphoglycolate phosphatase</fullName>
        <ecNumber evidence="4">3.1.3.18</ecNumber>
    </recommendedName>
</protein>
<dbReference type="GO" id="GO:0008967">
    <property type="term" value="F:phosphoglycolate phosphatase activity"/>
    <property type="evidence" value="ECO:0007669"/>
    <property type="project" value="UniProtKB-EC"/>
</dbReference>
<dbReference type="InterPro" id="IPR023214">
    <property type="entry name" value="HAD_sf"/>
</dbReference>
<comment type="pathway">
    <text evidence="2">Organic acid metabolism; glycolate biosynthesis; glycolate from 2-phosphoglycolate: step 1/1.</text>
</comment>
<dbReference type="NCBIfam" id="TIGR01549">
    <property type="entry name" value="HAD-SF-IA-v1"/>
    <property type="match status" value="1"/>
</dbReference>
<accession>A0A9D2IBG5</accession>
<evidence type="ECO:0000256" key="2">
    <source>
        <dbReference type="ARBA" id="ARBA00004818"/>
    </source>
</evidence>
<dbReference type="SFLD" id="SFLDG01135">
    <property type="entry name" value="C1.5.6:_HAD__Beta-PGM__Phospha"/>
    <property type="match status" value="1"/>
</dbReference>
<dbReference type="Gene3D" id="1.10.150.240">
    <property type="entry name" value="Putative phosphatase, domain 2"/>
    <property type="match status" value="1"/>
</dbReference>
<evidence type="ECO:0000256" key="3">
    <source>
        <dbReference type="ARBA" id="ARBA00006171"/>
    </source>
</evidence>
<dbReference type="EC" id="3.1.3.18" evidence="4"/>
<name>A0A9D2IBG5_9BACT</name>
<sequence length="220" mass="24119">MKTRLVIFDLDGTLLNTIGDLAACCDYVLARRGLPQHSYEEYCHFVGNGVTRLVERALPESMRDPETVAAVRADFVAYYTEHIDCHTKPYDGIPELLATLAERGVKLAVASNKFQAGTEKLVSKFFPQLHFAAVMGQMPDRPLKPDPRVIYEILDQVGASKAETLYVGDSGIDMDAARAAGVFSIGATWGFRSVEELKEHGADCLAIHPGEIIDCLKSDA</sequence>
<comment type="catalytic activity">
    <reaction evidence="1">
        <text>2-phosphoglycolate + H2O = glycolate + phosphate</text>
        <dbReference type="Rhea" id="RHEA:14369"/>
        <dbReference type="ChEBI" id="CHEBI:15377"/>
        <dbReference type="ChEBI" id="CHEBI:29805"/>
        <dbReference type="ChEBI" id="CHEBI:43474"/>
        <dbReference type="ChEBI" id="CHEBI:58033"/>
        <dbReference type="EC" id="3.1.3.18"/>
    </reaction>
</comment>
<dbReference type="SFLD" id="SFLDS00003">
    <property type="entry name" value="Haloacid_Dehalogenase"/>
    <property type="match status" value="1"/>
</dbReference>
<dbReference type="Pfam" id="PF13419">
    <property type="entry name" value="HAD_2"/>
    <property type="match status" value="1"/>
</dbReference>
<dbReference type="InterPro" id="IPR041492">
    <property type="entry name" value="HAD_2"/>
</dbReference>
<dbReference type="InterPro" id="IPR023198">
    <property type="entry name" value="PGP-like_dom2"/>
</dbReference>
<evidence type="ECO:0000256" key="4">
    <source>
        <dbReference type="ARBA" id="ARBA00013078"/>
    </source>
</evidence>
<reference evidence="5" key="1">
    <citation type="journal article" date="2021" name="PeerJ">
        <title>Extensive microbial diversity within the chicken gut microbiome revealed by metagenomics and culture.</title>
        <authorList>
            <person name="Gilroy R."/>
            <person name="Ravi A."/>
            <person name="Getino M."/>
            <person name="Pursley I."/>
            <person name="Horton D.L."/>
            <person name="Alikhan N.F."/>
            <person name="Baker D."/>
            <person name="Gharbi K."/>
            <person name="Hall N."/>
            <person name="Watson M."/>
            <person name="Adriaenssens E.M."/>
            <person name="Foster-Nyarko E."/>
            <person name="Jarju S."/>
            <person name="Secka A."/>
            <person name="Antonio M."/>
            <person name="Oren A."/>
            <person name="Chaudhuri R.R."/>
            <person name="La Ragione R."/>
            <person name="Hildebrand F."/>
            <person name="Pallen M.J."/>
        </authorList>
    </citation>
    <scope>NUCLEOTIDE SEQUENCE</scope>
    <source>
        <strain evidence="5">CHK169-11906</strain>
    </source>
</reference>
<keyword evidence="5" id="KW-0378">Hydrolase</keyword>
<reference evidence="5" key="2">
    <citation type="submission" date="2021-04" db="EMBL/GenBank/DDBJ databases">
        <authorList>
            <person name="Gilroy R."/>
        </authorList>
    </citation>
    <scope>NUCLEOTIDE SEQUENCE</scope>
    <source>
        <strain evidence="5">CHK169-11906</strain>
    </source>
</reference>
<dbReference type="InterPro" id="IPR006439">
    <property type="entry name" value="HAD-SF_hydro_IA"/>
</dbReference>
<gene>
    <name evidence="5" type="ORF">H9779_02210</name>
</gene>
<dbReference type="EMBL" id="DWYR01000008">
    <property type="protein sequence ID" value="HJA98399.1"/>
    <property type="molecule type" value="Genomic_DNA"/>
</dbReference>
<comment type="similarity">
    <text evidence="3">Belongs to the HAD-like hydrolase superfamily. CbbY/CbbZ/Gph/YieH family.</text>
</comment>
<dbReference type="PANTHER" id="PTHR43434:SF1">
    <property type="entry name" value="PHOSPHOGLYCOLATE PHOSPHATASE"/>
    <property type="match status" value="1"/>
</dbReference>
<dbReference type="Proteomes" id="UP000824259">
    <property type="component" value="Unassembled WGS sequence"/>
</dbReference>
<comment type="caution">
    <text evidence="5">The sequence shown here is derived from an EMBL/GenBank/DDBJ whole genome shotgun (WGS) entry which is preliminary data.</text>
</comment>
<evidence type="ECO:0000313" key="6">
    <source>
        <dbReference type="Proteomes" id="UP000824259"/>
    </source>
</evidence>
<dbReference type="FunFam" id="3.40.50.1000:FF:000022">
    <property type="entry name" value="Phosphoglycolate phosphatase"/>
    <property type="match status" value="1"/>
</dbReference>
<dbReference type="PRINTS" id="PR00413">
    <property type="entry name" value="HADHALOGNASE"/>
</dbReference>
<organism evidence="5 6">
    <name type="scientific">Candidatus Alistipes avicola</name>
    <dbReference type="NCBI Taxonomy" id="2838432"/>
    <lineage>
        <taxon>Bacteria</taxon>
        <taxon>Pseudomonadati</taxon>
        <taxon>Bacteroidota</taxon>
        <taxon>Bacteroidia</taxon>
        <taxon>Bacteroidales</taxon>
        <taxon>Rikenellaceae</taxon>
        <taxon>Alistipes</taxon>
    </lineage>
</organism>
<dbReference type="PROSITE" id="PS01228">
    <property type="entry name" value="COF_1"/>
    <property type="match status" value="1"/>
</dbReference>
<dbReference type="InterPro" id="IPR050155">
    <property type="entry name" value="HAD-like_hydrolase_sf"/>
</dbReference>
<dbReference type="AlphaFoldDB" id="A0A9D2IBG5"/>
<dbReference type="InterPro" id="IPR036412">
    <property type="entry name" value="HAD-like_sf"/>
</dbReference>
<evidence type="ECO:0000256" key="1">
    <source>
        <dbReference type="ARBA" id="ARBA00000830"/>
    </source>
</evidence>
<dbReference type="SFLD" id="SFLDG01129">
    <property type="entry name" value="C1.5:_HAD__Beta-PGM__Phosphata"/>
    <property type="match status" value="1"/>
</dbReference>
<evidence type="ECO:0000313" key="5">
    <source>
        <dbReference type="EMBL" id="HJA98399.1"/>
    </source>
</evidence>
<dbReference type="PANTHER" id="PTHR43434">
    <property type="entry name" value="PHOSPHOGLYCOLATE PHOSPHATASE"/>
    <property type="match status" value="1"/>
</dbReference>
<dbReference type="SUPFAM" id="SSF56784">
    <property type="entry name" value="HAD-like"/>
    <property type="match status" value="1"/>
</dbReference>